<keyword evidence="1" id="KW-0966">Cell projection</keyword>
<dbReference type="EMBL" id="JAOQJX010000003">
    <property type="protein sequence ID" value="MCU6746606.1"/>
    <property type="molecule type" value="Genomic_DNA"/>
</dbReference>
<proteinExistence type="predicted"/>
<dbReference type="Proteomes" id="UP001652394">
    <property type="component" value="Unassembled WGS sequence"/>
</dbReference>
<keyword evidence="2" id="KW-1185">Reference proteome</keyword>
<evidence type="ECO:0000313" key="1">
    <source>
        <dbReference type="EMBL" id="MCU6746606.1"/>
    </source>
</evidence>
<organism evidence="1 2">
    <name type="scientific">Faecalicatena acetigenes</name>
    <dbReference type="NCBI Taxonomy" id="2981790"/>
    <lineage>
        <taxon>Bacteria</taxon>
        <taxon>Bacillati</taxon>
        <taxon>Bacillota</taxon>
        <taxon>Clostridia</taxon>
        <taxon>Lachnospirales</taxon>
        <taxon>Lachnospiraceae</taxon>
        <taxon>Faecalicatena</taxon>
    </lineage>
</organism>
<accession>A0ABT2T9U7</accession>
<dbReference type="GO" id="GO:0032259">
    <property type="term" value="P:methylation"/>
    <property type="evidence" value="ECO:0007669"/>
    <property type="project" value="UniProtKB-KW"/>
</dbReference>
<comment type="caution">
    <text evidence="1">The sequence shown here is derived from an EMBL/GenBank/DDBJ whole genome shotgun (WGS) entry which is preliminary data.</text>
</comment>
<reference evidence="1 2" key="1">
    <citation type="journal article" date="2021" name="ISME Commun">
        <title>Automated analysis of genomic sequences facilitates high-throughput and comprehensive description of bacteria.</title>
        <authorList>
            <person name="Hitch T.C.A."/>
        </authorList>
    </citation>
    <scope>NUCLEOTIDE SEQUENCE [LARGE SCALE GENOMIC DNA]</scope>
    <source>
        <strain evidence="1 2">H2_18</strain>
    </source>
</reference>
<gene>
    <name evidence="1" type="primary">fliB</name>
    <name evidence="1" type="ORF">OCV51_02865</name>
</gene>
<keyword evidence="1" id="KW-0282">Flagellum</keyword>
<sequence>MQYTVLHYYKEFTCTAGKCPDTCCAGWKIMIDKNSLRKYKKTKTDFGNRLKNEIDWKEGSFRTYRGRCAFLNEENLCDIYREAGKEMLCRTCRQYPRHIEEYEGLREISLCLSCPEVAKIVLGMKEPVRFLTAETDKEERDYSEFDFFLFTKLMDARDLMIAVLQDRKHPIDARMAMVLSMSHDLQERIDKNALSETGKLFARYEQPEGLVWFQKRVEEIRKKEGYLKEKESIIRECFRLLDKLEVLKKEWPAYLSALRQRHDQKKRTSEKQAEKSGGRQMEIWTEQIMVYFLFTYFCGAVYDSDAYSKCKFSFVCTILLREMLWAMDIENMEEEKSLEEAADLVHQFAREVEHSDKNKKILEQLLRKENLFSLERLLETL</sequence>
<dbReference type="EC" id="2.1.1.-" evidence="1"/>
<keyword evidence="1" id="KW-0969">Cilium</keyword>
<keyword evidence="1" id="KW-0808">Transferase</keyword>
<protein>
    <submittedName>
        <fullName evidence="1">Flagellin lysine-N-methylase</fullName>
        <ecNumber evidence="1">2.1.1.-</ecNumber>
    </submittedName>
</protein>
<evidence type="ECO:0000313" key="2">
    <source>
        <dbReference type="Proteomes" id="UP001652394"/>
    </source>
</evidence>
<dbReference type="RefSeq" id="WP_059070476.1">
    <property type="nucleotide sequence ID" value="NZ_JAOQJX010000003.1"/>
</dbReference>
<dbReference type="GO" id="GO:0008168">
    <property type="term" value="F:methyltransferase activity"/>
    <property type="evidence" value="ECO:0007669"/>
    <property type="project" value="UniProtKB-KW"/>
</dbReference>
<name>A0ABT2T9U7_9FIRM</name>
<dbReference type="NCBIfam" id="NF038110">
    <property type="entry name" value="Lys_methyl_FliB"/>
    <property type="match status" value="1"/>
</dbReference>
<keyword evidence="1" id="KW-0489">Methyltransferase</keyword>